<dbReference type="Gene3D" id="3.90.640.10">
    <property type="entry name" value="Actin, Chain A, domain 4"/>
    <property type="match status" value="1"/>
</dbReference>
<keyword evidence="1" id="KW-0547">Nucleotide-binding</keyword>
<dbReference type="Pfam" id="PF00012">
    <property type="entry name" value="HSP70"/>
    <property type="match status" value="1"/>
</dbReference>
<comment type="caution">
    <text evidence="3">The sequence shown here is derived from an EMBL/GenBank/DDBJ whole genome shotgun (WGS) entry which is preliminary data.</text>
</comment>
<dbReference type="AlphaFoldDB" id="A0A9W9EHS1"/>
<evidence type="ECO:0008006" key="5">
    <source>
        <dbReference type="Google" id="ProtNLM"/>
    </source>
</evidence>
<name>A0A9W9EHS1_9EURO</name>
<dbReference type="InterPro" id="IPR013126">
    <property type="entry name" value="Hsp_70_fam"/>
</dbReference>
<dbReference type="RefSeq" id="XP_056468504.1">
    <property type="nucleotide sequence ID" value="XM_056623516.1"/>
</dbReference>
<dbReference type="OrthoDB" id="2963168at2759"/>
<proteinExistence type="predicted"/>
<reference evidence="3" key="1">
    <citation type="submission" date="2022-11" db="EMBL/GenBank/DDBJ databases">
        <authorList>
            <person name="Petersen C."/>
        </authorList>
    </citation>
    <scope>NUCLEOTIDE SEQUENCE</scope>
    <source>
        <strain evidence="3">IBT 30761</strain>
    </source>
</reference>
<organism evidence="3 4">
    <name type="scientific">Penicillium argentinense</name>
    <dbReference type="NCBI Taxonomy" id="1131581"/>
    <lineage>
        <taxon>Eukaryota</taxon>
        <taxon>Fungi</taxon>
        <taxon>Dikarya</taxon>
        <taxon>Ascomycota</taxon>
        <taxon>Pezizomycotina</taxon>
        <taxon>Eurotiomycetes</taxon>
        <taxon>Eurotiomycetidae</taxon>
        <taxon>Eurotiales</taxon>
        <taxon>Aspergillaceae</taxon>
        <taxon>Penicillium</taxon>
    </lineage>
</organism>
<dbReference type="PANTHER" id="PTHR14187:SF81">
    <property type="entry name" value="HSP70 FAMILY PROTEIN (AFU_ORTHOLOGUE AFUA_4G14040)"/>
    <property type="match status" value="1"/>
</dbReference>
<dbReference type="InterPro" id="IPR043129">
    <property type="entry name" value="ATPase_NBD"/>
</dbReference>
<keyword evidence="4" id="KW-1185">Reference proteome</keyword>
<evidence type="ECO:0000256" key="2">
    <source>
        <dbReference type="ARBA" id="ARBA00022840"/>
    </source>
</evidence>
<protein>
    <recommendedName>
        <fullName evidence="5">Actin-like ATPase domain-containing protein</fullName>
    </recommendedName>
</protein>
<evidence type="ECO:0000313" key="4">
    <source>
        <dbReference type="Proteomes" id="UP001149074"/>
    </source>
</evidence>
<dbReference type="PANTHER" id="PTHR14187">
    <property type="entry name" value="ALPHA KINASE/ELONGATION FACTOR 2 KINASE"/>
    <property type="match status" value="1"/>
</dbReference>
<dbReference type="Gene3D" id="3.30.420.40">
    <property type="match status" value="2"/>
</dbReference>
<keyword evidence="2" id="KW-0067">ATP-binding</keyword>
<gene>
    <name evidence="3" type="ORF">N7532_011025</name>
</gene>
<dbReference type="CDD" id="cd10170">
    <property type="entry name" value="ASKHA_NBD_HSP70"/>
    <property type="match status" value="1"/>
</dbReference>
<sequence length="609" mass="69325">MPTYSSHSSFHRGDYGSTVNSNKLHKIIVGVDYGTTFTGVSYVDSTKKSIEDINVIRTWPGPVREADETWKTPSRIAYGSENPSYDGNGIKWGYMVTPRMKSYTWTKLLLDPKRQAYGPADDDLDIIEGNGLMRIPDFKLRAREVCSDYLKEIYRYTLSILEQRFTPELMRVTALEFWFTVPAIWSDKAKNETHIAASLAGFGTRAGDSISMIPEPEAAAVATLSSLAKDEHGTELKVGDGILVCDCGGGTVDIVTYRIIQVKPELRFEELLVGTGDKCGSTYIDREFHKWMLQTFGRAFEKVKFEKKGPGSRFMKDFEAHKRDFAVNSSDQKFEVELVMNAPDAEHYDSDNSMVIFKKAEMESFFKPVTAKIEDLLNDQLKQLGDDARSIIKKIVLVGGFGDSRYLETVLRSWCLRRGGITLLCPENPQASVVKGAALRGLIGTKPEKRKCRLHYGFQLHLPFRNSIDPESHAWIWEWDGSKRCKNRMRWLVEKGKAITKETRIPYELCRVYYPSSSLSYSVDLYTCEDDVAPQWLQPQTCVQVGTLHYSLSEHQLSRFKTKKDDAGKKMYLLEYNIQVEMFADKGLLQFRMMGTDGTEIGKTNIEYR</sequence>
<dbReference type="GeneID" id="81362495"/>
<dbReference type="EMBL" id="JAPQKI010000011">
    <property type="protein sequence ID" value="KAJ5081982.1"/>
    <property type="molecule type" value="Genomic_DNA"/>
</dbReference>
<evidence type="ECO:0000256" key="1">
    <source>
        <dbReference type="ARBA" id="ARBA00022741"/>
    </source>
</evidence>
<dbReference type="Proteomes" id="UP001149074">
    <property type="component" value="Unassembled WGS sequence"/>
</dbReference>
<dbReference type="GO" id="GO:0140662">
    <property type="term" value="F:ATP-dependent protein folding chaperone"/>
    <property type="evidence" value="ECO:0007669"/>
    <property type="project" value="InterPro"/>
</dbReference>
<dbReference type="GO" id="GO:0005524">
    <property type="term" value="F:ATP binding"/>
    <property type="evidence" value="ECO:0007669"/>
    <property type="project" value="UniProtKB-KW"/>
</dbReference>
<evidence type="ECO:0000313" key="3">
    <source>
        <dbReference type="EMBL" id="KAJ5081982.1"/>
    </source>
</evidence>
<accession>A0A9W9EHS1</accession>
<dbReference type="SUPFAM" id="SSF53067">
    <property type="entry name" value="Actin-like ATPase domain"/>
    <property type="match status" value="2"/>
</dbReference>
<reference evidence="3" key="2">
    <citation type="journal article" date="2023" name="IMA Fungus">
        <title>Comparative genomic study of the Penicillium genus elucidates a diverse pangenome and 15 lateral gene transfer events.</title>
        <authorList>
            <person name="Petersen C."/>
            <person name="Sorensen T."/>
            <person name="Nielsen M.R."/>
            <person name="Sondergaard T.E."/>
            <person name="Sorensen J.L."/>
            <person name="Fitzpatrick D.A."/>
            <person name="Frisvad J.C."/>
            <person name="Nielsen K.L."/>
        </authorList>
    </citation>
    <scope>NUCLEOTIDE SEQUENCE</scope>
    <source>
        <strain evidence="3">IBT 30761</strain>
    </source>
</reference>